<protein>
    <recommendedName>
        <fullName evidence="3">Response regulator</fullName>
    </recommendedName>
</protein>
<evidence type="ECO:0008006" key="3">
    <source>
        <dbReference type="Google" id="ProtNLM"/>
    </source>
</evidence>
<reference evidence="2" key="1">
    <citation type="journal article" date="2019" name="Int. J. Syst. Evol. Microbiol.">
        <title>The Global Catalogue of Microorganisms (GCM) 10K type strain sequencing project: providing services to taxonomists for standard genome sequencing and annotation.</title>
        <authorList>
            <consortium name="The Broad Institute Genomics Platform"/>
            <consortium name="The Broad Institute Genome Sequencing Center for Infectious Disease"/>
            <person name="Wu L."/>
            <person name="Ma J."/>
        </authorList>
    </citation>
    <scope>NUCLEOTIDE SEQUENCE [LARGE SCALE GENOMIC DNA]</scope>
    <source>
        <strain evidence="2">TISTR 2466</strain>
    </source>
</reference>
<accession>A0ABW5S0D5</accession>
<name>A0ABW5S0D5_9BACL</name>
<comment type="caution">
    <text evidence="1">The sequence shown here is derived from an EMBL/GenBank/DDBJ whole genome shotgun (WGS) entry which is preliminary data.</text>
</comment>
<keyword evidence="2" id="KW-1185">Reference proteome</keyword>
<organism evidence="1 2">
    <name type="scientific">Sporolactobacillus shoreicorticis</name>
    <dbReference type="NCBI Taxonomy" id="1923877"/>
    <lineage>
        <taxon>Bacteria</taxon>
        <taxon>Bacillati</taxon>
        <taxon>Bacillota</taxon>
        <taxon>Bacilli</taxon>
        <taxon>Bacillales</taxon>
        <taxon>Sporolactobacillaceae</taxon>
        <taxon>Sporolactobacillus</taxon>
    </lineage>
</organism>
<sequence>MKQLLIVEDDLSLANRVALALKGSEYSFVQAQDLLWLWRNVFKMDFQRRSSTVRQLWKRCGVRISPVGFAAETESELRRLSEAVTGVTHNYDEGLKGADLNDELLLIFNDWSKFTGDNGALSRFHVLTKYIGKISEATSFGKWLIDKEGDGKHEHPFRLPYVKFN</sequence>
<gene>
    <name evidence="1" type="ORF">ACFSUE_06175</name>
</gene>
<proteinExistence type="predicted"/>
<dbReference type="EMBL" id="JBHUMQ010000015">
    <property type="protein sequence ID" value="MFD2693216.1"/>
    <property type="molecule type" value="Genomic_DNA"/>
</dbReference>
<dbReference type="RefSeq" id="WP_253058283.1">
    <property type="nucleotide sequence ID" value="NZ_JAMXWM010000002.1"/>
</dbReference>
<evidence type="ECO:0000313" key="1">
    <source>
        <dbReference type="EMBL" id="MFD2693216.1"/>
    </source>
</evidence>
<evidence type="ECO:0000313" key="2">
    <source>
        <dbReference type="Proteomes" id="UP001597399"/>
    </source>
</evidence>
<dbReference type="Proteomes" id="UP001597399">
    <property type="component" value="Unassembled WGS sequence"/>
</dbReference>